<dbReference type="InterPro" id="IPR001599">
    <property type="entry name" value="Macroglobln_a2"/>
</dbReference>
<feature type="domain" description="Alpha-2-macroglobulin" evidence="5">
    <location>
        <begin position="855"/>
        <end position="945"/>
    </location>
</feature>
<evidence type="ECO:0000313" key="7">
    <source>
        <dbReference type="Proteomes" id="UP000251889"/>
    </source>
</evidence>
<evidence type="ECO:0000256" key="1">
    <source>
        <dbReference type="ARBA" id="ARBA00010556"/>
    </source>
</evidence>
<keyword evidence="4" id="KW-0813">Transport</keyword>
<keyword evidence="3" id="KW-0882">Thioester bond</keyword>
<accession>A0A364Y2M8</accession>
<dbReference type="InterPro" id="IPR047565">
    <property type="entry name" value="Alpha-macroglob_thiol-ester_cl"/>
</dbReference>
<dbReference type="Pfam" id="PF07678">
    <property type="entry name" value="TED_complement"/>
    <property type="match status" value="1"/>
</dbReference>
<dbReference type="PANTHER" id="PTHR11412">
    <property type="entry name" value="MACROGLOBULIN / COMPLEMENT"/>
    <property type="match status" value="1"/>
</dbReference>
<keyword evidence="4" id="KW-0472">Membrane</keyword>
<dbReference type="PROSITE" id="PS52016">
    <property type="entry name" value="TONB_DEPENDENT_REC_3"/>
    <property type="match status" value="1"/>
</dbReference>
<evidence type="ECO:0000259" key="5">
    <source>
        <dbReference type="SMART" id="SM01360"/>
    </source>
</evidence>
<comment type="similarity">
    <text evidence="1">Belongs to the protease inhibitor I39 (alpha-2-macroglobulin) family. Bacterial alpha-2-macroglobulin subfamily.</text>
</comment>
<dbReference type="SMART" id="SM01360">
    <property type="entry name" value="A2M"/>
    <property type="match status" value="1"/>
</dbReference>
<evidence type="ECO:0000256" key="3">
    <source>
        <dbReference type="ARBA" id="ARBA00022966"/>
    </source>
</evidence>
<dbReference type="Gene3D" id="2.170.130.10">
    <property type="entry name" value="TonB-dependent receptor, plug domain"/>
    <property type="match status" value="1"/>
</dbReference>
<keyword evidence="4" id="KW-1134">Transmembrane beta strand</keyword>
<dbReference type="SUPFAM" id="SSF56935">
    <property type="entry name" value="Porins"/>
    <property type="match status" value="1"/>
</dbReference>
<keyword evidence="2" id="KW-0732">Signal</keyword>
<dbReference type="Proteomes" id="UP000251889">
    <property type="component" value="Unassembled WGS sequence"/>
</dbReference>
<dbReference type="EMBL" id="QMFY01000005">
    <property type="protein sequence ID" value="RAW00932.1"/>
    <property type="molecule type" value="Genomic_DNA"/>
</dbReference>
<dbReference type="SMART" id="SM01419">
    <property type="entry name" value="Thiol-ester_cl"/>
    <property type="match status" value="1"/>
</dbReference>
<dbReference type="InterPro" id="IPR050473">
    <property type="entry name" value="A2M/Complement_sys"/>
</dbReference>
<dbReference type="Pfam" id="PF07715">
    <property type="entry name" value="Plug"/>
    <property type="match status" value="1"/>
</dbReference>
<dbReference type="GO" id="GO:0004866">
    <property type="term" value="F:endopeptidase inhibitor activity"/>
    <property type="evidence" value="ECO:0007669"/>
    <property type="project" value="InterPro"/>
</dbReference>
<dbReference type="Gene3D" id="1.50.10.20">
    <property type="match status" value="1"/>
</dbReference>
<dbReference type="CDD" id="cd02891">
    <property type="entry name" value="A2M_like"/>
    <property type="match status" value="1"/>
</dbReference>
<dbReference type="Gene3D" id="2.60.40.1930">
    <property type="match status" value="1"/>
</dbReference>
<comment type="caution">
    <text evidence="6">The sequence shown here is derived from an EMBL/GenBank/DDBJ whole genome shotgun (WGS) entry which is preliminary data.</text>
</comment>
<dbReference type="Pfam" id="PF01835">
    <property type="entry name" value="MG2"/>
    <property type="match status" value="1"/>
</dbReference>
<evidence type="ECO:0000256" key="4">
    <source>
        <dbReference type="PROSITE-ProRule" id="PRU01360"/>
    </source>
</evidence>
<name>A0A364Y2M8_9BACT</name>
<keyword evidence="7" id="KW-1185">Reference proteome</keyword>
<proteinExistence type="inferred from homology"/>
<dbReference type="InterPro" id="IPR039426">
    <property type="entry name" value="TonB-dep_rcpt-like"/>
</dbReference>
<organism evidence="6 7">
    <name type="scientific">Pseudochryseolinea flava</name>
    <dbReference type="NCBI Taxonomy" id="2059302"/>
    <lineage>
        <taxon>Bacteria</taxon>
        <taxon>Pseudomonadati</taxon>
        <taxon>Bacteroidota</taxon>
        <taxon>Cytophagia</taxon>
        <taxon>Cytophagales</taxon>
        <taxon>Fulvivirgaceae</taxon>
        <taxon>Pseudochryseolinea</taxon>
    </lineage>
</organism>
<dbReference type="InterPro" id="IPR012910">
    <property type="entry name" value="Plug_dom"/>
</dbReference>
<comment type="subcellular location">
    <subcellularLocation>
        <location evidence="4">Cell outer membrane</location>
        <topology evidence="4">Multi-pass membrane protein</topology>
    </subcellularLocation>
</comment>
<dbReference type="GO" id="GO:0005615">
    <property type="term" value="C:extracellular space"/>
    <property type="evidence" value="ECO:0007669"/>
    <property type="project" value="InterPro"/>
</dbReference>
<dbReference type="InterPro" id="IPR002890">
    <property type="entry name" value="MG2"/>
</dbReference>
<comment type="similarity">
    <text evidence="4">Belongs to the TonB-dependent receptor family.</text>
</comment>
<dbReference type="InterPro" id="IPR011626">
    <property type="entry name" value="Alpha-macroglobulin_TED"/>
</dbReference>
<dbReference type="InterPro" id="IPR013783">
    <property type="entry name" value="Ig-like_fold"/>
</dbReference>
<dbReference type="InterPro" id="IPR008930">
    <property type="entry name" value="Terpenoid_cyclase/PrenylTrfase"/>
</dbReference>
<evidence type="ECO:0000313" key="6">
    <source>
        <dbReference type="EMBL" id="RAW00932.1"/>
    </source>
</evidence>
<dbReference type="Gene3D" id="2.60.40.10">
    <property type="entry name" value="Immunoglobulins"/>
    <property type="match status" value="1"/>
</dbReference>
<dbReference type="SUPFAM" id="SSF48239">
    <property type="entry name" value="Terpenoid cyclases/Protein prenyltransferases"/>
    <property type="match status" value="1"/>
</dbReference>
<gene>
    <name evidence="6" type="ORF">DQQ10_11865</name>
</gene>
<keyword evidence="4" id="KW-0812">Transmembrane</keyword>
<dbReference type="OrthoDB" id="679547at2"/>
<dbReference type="GO" id="GO:0009279">
    <property type="term" value="C:cell outer membrane"/>
    <property type="evidence" value="ECO:0007669"/>
    <property type="project" value="UniProtKB-SubCell"/>
</dbReference>
<evidence type="ECO:0000256" key="2">
    <source>
        <dbReference type="ARBA" id="ARBA00022729"/>
    </source>
</evidence>
<protein>
    <recommendedName>
        <fullName evidence="5">Alpha-2-macroglobulin domain-containing protein</fullName>
    </recommendedName>
</protein>
<dbReference type="PANTHER" id="PTHR11412:SF136">
    <property type="entry name" value="CD109 ANTIGEN"/>
    <property type="match status" value="1"/>
</dbReference>
<keyword evidence="4" id="KW-0998">Cell outer membrane</keyword>
<sequence>MKKYYTFILAIGIIVIALMSFNVSEDPILQNLKNSWKQYANTYPEEKVYLQTDKPFFKPGETIWFNTFLVNSNTNKPSTISDVVYVTLKDPKGNVYATHELFVQDGTSRGDFTLDTGAPGGIYTITAYTRWMQNFGEENFFKKKVQVQQVITPRLLLTLDFEKEAYGRGDEVIAELKTRDLQNRHTKDASIHATVKINGQEINDIRLVVGDEEKTKIKFTLPSNLQSSDGLLQVLVDYNGQQESISRSIPIVLNKISLSFYPEGGDAVVGTLSKIAFIARNEFKKGADVYGEIIDEQGLSIVDFHSFHMGMGAFTFTPKPGKRYFAHVLKPSGNENEKFELPSIKTNTFSLSIIKRKTGITCSINSPNETVAFVVGKTHNEIYHAEKISLTKGLNEHVINVDKFPAGIATFTLFNGEGLEEAERLVFLNSQKTLNVTIMTDKKDYMPSEKINLKVKTTDEHGKGVASKLSLSVVDDQLISFADDKQDNILSWLLLSSELKGEIQEPSFYFNREETKAEDALDLLLLTHGWRRYNWKDVLKNDRAILYVPENNSSISGTIKNGDKAGSQQEVVLMELGNRRRLAKVKTTTNGQFSFKNIDASTPVVLLTKKPQTIQVLSRGITVQQDMSPVVAANDDPLKMKEIRIAMKDDVAKPVIEDDAQEAGFDLKMDADVASLNEVVVVGYGMQNKKDLTGSIAYIEREEISPLPNLQNALQGRVAGVVVTPNGTPGQAANVRIRGFSSVSASAQPLYVIDNYPISSSINSNDNPLNMINPDDIESIFVLHSPEGSALYGSAGANGVIVITTKSRSAFSQMKKRKAIYNSITLEPRKFTTTRDFFVPITTTSPGERKNFNTTVYWNSAITTDVNGEANVSFNTNEAASAFRITAEGISGMGLIGRAEEVYTTQLPFSIDVKIPNYLSFEDTLRLPVMIKNITTKNIDGTINIEIPNELRSLHGKTTSFNISANQTKTIYFPIVTTSTKGQFPINITLASKDYHDNISHTIDVQPNGFPMMVSYSGKDLKRKLRFDIGDIEKGSLQGSINVYTDVLSDLFSGAEGILREPHGCFEQTSASTYPNILALQYMKESGQVKPDIERKAIKYIGDGYKRLTSFEVAGGGFEWFGSPPAHEGLTAYGLMEFHEMKKVFPDVDDDLILRTKKWLLDRRKGDGTFKQSEGKYDEFGDGVEVITNAYICFALSETGVNDIAAEYSRSLSECVKSKDLYRMALMANTAYNLGKKEDYQMLTDYYSNAVATGFDKMNVTRSVVRGYGESLKIETVALWSIALMKSIRSNMNLINSSARYLLEHREYGMFGSTQGTILSLKALTAYAQYTRTLRSDGDFIVTVNNSIDRKHYTSNTRERITMQDFSRNLRSGSNTVEIAFEKTKEPLPYALDVVWNSKTPASSTDCKVKLSTILSKKSLNRNETVRLMCELANITNEGLPMTVALVAIPAGLSAQPWQLKELQEKGLFDFYEVIGNKLAFYYRGLTPRAKIDINLDLKAEVPGTYESSASCAYLYYADEFKHWVKGTSVRIE</sequence>
<dbReference type="Pfam" id="PF00207">
    <property type="entry name" value="A2M"/>
    <property type="match status" value="1"/>
</dbReference>
<dbReference type="InterPro" id="IPR037066">
    <property type="entry name" value="Plug_dom_sf"/>
</dbReference>
<reference evidence="6 7" key="1">
    <citation type="submission" date="2018-06" db="EMBL/GenBank/DDBJ databases">
        <title>Chryseolinea flavus sp. nov., a member of the phylum Bacteroidetes isolated from soil.</title>
        <authorList>
            <person name="Li Y."/>
            <person name="Wang J."/>
        </authorList>
    </citation>
    <scope>NUCLEOTIDE SEQUENCE [LARGE SCALE GENOMIC DNA]</scope>
    <source>
        <strain evidence="6 7">SDU1-6</strain>
    </source>
</reference>
<dbReference type="RefSeq" id="WP_112747088.1">
    <property type="nucleotide sequence ID" value="NZ_QMFY01000005.1"/>
</dbReference>